<dbReference type="Pfam" id="PF13640">
    <property type="entry name" value="2OG-FeII_Oxy_3"/>
    <property type="match status" value="1"/>
</dbReference>
<dbReference type="OrthoDB" id="9783171at2"/>
<dbReference type="RefSeq" id="WP_108843150.1">
    <property type="nucleotide sequence ID" value="NZ_ONZI01000003.1"/>
</dbReference>
<dbReference type="InterPro" id="IPR005123">
    <property type="entry name" value="Oxoglu/Fe-dep_dioxygenase_dom"/>
</dbReference>
<dbReference type="AlphaFoldDB" id="A0A2R8CN89"/>
<evidence type="ECO:0000256" key="1">
    <source>
        <dbReference type="ARBA" id="ARBA00001961"/>
    </source>
</evidence>
<dbReference type="GO" id="GO:0071456">
    <property type="term" value="P:cellular response to hypoxia"/>
    <property type="evidence" value="ECO:0007669"/>
    <property type="project" value="TreeGrafter"/>
</dbReference>
<dbReference type="PANTHER" id="PTHR12907:SF26">
    <property type="entry name" value="HIF PROLYL HYDROXYLASE, ISOFORM C"/>
    <property type="match status" value="1"/>
</dbReference>
<accession>A0A2R8CN89</accession>
<keyword evidence="6" id="KW-0408">Iron</keyword>
<dbReference type="PANTHER" id="PTHR12907">
    <property type="entry name" value="EGL NINE HOMOLOG-RELATED"/>
    <property type="match status" value="1"/>
</dbReference>
<dbReference type="GO" id="GO:0008198">
    <property type="term" value="F:ferrous iron binding"/>
    <property type="evidence" value="ECO:0007669"/>
    <property type="project" value="TreeGrafter"/>
</dbReference>
<reference evidence="9" key="1">
    <citation type="submission" date="2018-03" db="EMBL/GenBank/DDBJ databases">
        <authorList>
            <person name="Navarro De La Torre S."/>
        </authorList>
    </citation>
    <scope>NUCLEOTIDE SEQUENCE [LARGE SCALE GENOMIC DNA]</scope>
    <source>
        <strain evidence="9">EAod3</strain>
    </source>
</reference>
<dbReference type="Proteomes" id="UP000244934">
    <property type="component" value="Unassembled WGS sequence"/>
</dbReference>
<dbReference type="InterPro" id="IPR051559">
    <property type="entry name" value="HIF_prolyl_hydroxylases"/>
</dbReference>
<evidence type="ECO:0000256" key="2">
    <source>
        <dbReference type="ARBA" id="ARBA00022723"/>
    </source>
</evidence>
<keyword evidence="9" id="KW-1185">Reference proteome</keyword>
<keyword evidence="4" id="KW-0223">Dioxygenase</keyword>
<proteinExistence type="predicted"/>
<dbReference type="PROSITE" id="PS51471">
    <property type="entry name" value="FE2OG_OXY"/>
    <property type="match status" value="1"/>
</dbReference>
<keyword evidence="3" id="KW-0847">Vitamin C</keyword>
<protein>
    <recommendedName>
        <fullName evidence="7">Fe2OG dioxygenase domain-containing protein</fullName>
    </recommendedName>
</protein>
<evidence type="ECO:0000259" key="7">
    <source>
        <dbReference type="PROSITE" id="PS51471"/>
    </source>
</evidence>
<sequence length="241" mass="26973">MSTVTDDFDHEVATLLAASPLDPGRIEALIEDLIQQGFSHQRDFFSPALIDALLLDLERLEAHDALTSAGIGRLKEHQLATSIRGDAIRWLNRESPAQQVYLKRLEELREQINCALFIGLFEFEAHFARYPPGAFYKRHVDSFQGRANRVISTVTYLNRDWPVDGGGEMVLFESQQQGPDGFDPHVPVREMARVLPEAGTLACFLSDTVPHEVLPTRLPRASIAGWFRRNASVNGVVDPAQ</sequence>
<feature type="domain" description="Fe2OG dioxygenase" evidence="7">
    <location>
        <begin position="116"/>
        <end position="229"/>
    </location>
</feature>
<evidence type="ECO:0000313" key="8">
    <source>
        <dbReference type="EMBL" id="SPJ34356.1"/>
    </source>
</evidence>
<dbReference type="EMBL" id="ONZI01000003">
    <property type="protein sequence ID" value="SPJ34356.1"/>
    <property type="molecule type" value="Genomic_DNA"/>
</dbReference>
<dbReference type="Gene3D" id="2.60.120.620">
    <property type="entry name" value="q2cbj1_9rhob like domain"/>
    <property type="match status" value="1"/>
</dbReference>
<keyword evidence="2" id="KW-0479">Metal-binding</keyword>
<dbReference type="GO" id="GO:0031543">
    <property type="term" value="F:peptidyl-proline dioxygenase activity"/>
    <property type="evidence" value="ECO:0007669"/>
    <property type="project" value="TreeGrafter"/>
</dbReference>
<comment type="cofactor">
    <cofactor evidence="1">
        <name>L-ascorbate</name>
        <dbReference type="ChEBI" id="CHEBI:38290"/>
    </cofactor>
</comment>
<evidence type="ECO:0000256" key="6">
    <source>
        <dbReference type="ARBA" id="ARBA00023004"/>
    </source>
</evidence>
<name>A0A2R8CN89_9GAMM</name>
<evidence type="ECO:0000313" key="9">
    <source>
        <dbReference type="Proteomes" id="UP000244934"/>
    </source>
</evidence>
<dbReference type="SMART" id="SM00702">
    <property type="entry name" value="P4Hc"/>
    <property type="match status" value="1"/>
</dbReference>
<gene>
    <name evidence="8" type="ORF">KSP9073_02390</name>
</gene>
<dbReference type="InterPro" id="IPR044862">
    <property type="entry name" value="Pro_4_hyd_alph_FE2OG_OXY"/>
</dbReference>
<evidence type="ECO:0000256" key="4">
    <source>
        <dbReference type="ARBA" id="ARBA00022964"/>
    </source>
</evidence>
<evidence type="ECO:0000256" key="3">
    <source>
        <dbReference type="ARBA" id="ARBA00022896"/>
    </source>
</evidence>
<keyword evidence="5" id="KW-0560">Oxidoreductase</keyword>
<dbReference type="InterPro" id="IPR006620">
    <property type="entry name" value="Pro_4_hyd_alph"/>
</dbReference>
<dbReference type="GO" id="GO:0031418">
    <property type="term" value="F:L-ascorbic acid binding"/>
    <property type="evidence" value="ECO:0007669"/>
    <property type="project" value="UniProtKB-KW"/>
</dbReference>
<evidence type="ECO:0000256" key="5">
    <source>
        <dbReference type="ARBA" id="ARBA00023002"/>
    </source>
</evidence>
<organism evidence="8 9">
    <name type="scientific">Kushneria phyllosphaerae</name>
    <dbReference type="NCBI Taxonomy" id="2100822"/>
    <lineage>
        <taxon>Bacteria</taxon>
        <taxon>Pseudomonadati</taxon>
        <taxon>Pseudomonadota</taxon>
        <taxon>Gammaproteobacteria</taxon>
        <taxon>Oceanospirillales</taxon>
        <taxon>Halomonadaceae</taxon>
        <taxon>Kushneria</taxon>
    </lineage>
</organism>